<comment type="caution">
    <text evidence="2">The sequence shown here is derived from an EMBL/GenBank/DDBJ whole genome shotgun (WGS) entry which is preliminary data.</text>
</comment>
<evidence type="ECO:0000313" key="2">
    <source>
        <dbReference type="EMBL" id="MDT8897398.1"/>
    </source>
</evidence>
<proteinExistence type="predicted"/>
<keyword evidence="1" id="KW-0812">Transmembrane</keyword>
<evidence type="ECO:0000256" key="1">
    <source>
        <dbReference type="SAM" id="Phobius"/>
    </source>
</evidence>
<name>A0ABU3NKL8_9CHLR</name>
<gene>
    <name evidence="2" type="ORF">QYE77_03900</name>
</gene>
<organism evidence="2 3">
    <name type="scientific">Thermanaerothrix solaris</name>
    <dbReference type="NCBI Taxonomy" id="3058434"/>
    <lineage>
        <taxon>Bacteria</taxon>
        <taxon>Bacillati</taxon>
        <taxon>Chloroflexota</taxon>
        <taxon>Anaerolineae</taxon>
        <taxon>Anaerolineales</taxon>
        <taxon>Anaerolineaceae</taxon>
        <taxon>Thermanaerothrix</taxon>
    </lineage>
</organism>
<dbReference type="EMBL" id="JAUHMF010000001">
    <property type="protein sequence ID" value="MDT8897398.1"/>
    <property type="molecule type" value="Genomic_DNA"/>
</dbReference>
<protein>
    <recommendedName>
        <fullName evidence="4">Zinc-finger domain-containing protein</fullName>
    </recommendedName>
</protein>
<evidence type="ECO:0008006" key="4">
    <source>
        <dbReference type="Google" id="ProtNLM"/>
    </source>
</evidence>
<feature type="transmembrane region" description="Helical" evidence="1">
    <location>
        <begin position="144"/>
        <end position="169"/>
    </location>
</feature>
<sequence length="179" mass="21032">MKHPPIEPWYCEVEKAEIQPQNLERHLTACSHCLETYQSWQEVERALLRLPLHAPTSGFANRWQSYARVRSQQTQEAFWNWSVGLVSVALLVIASMVTLLILFFDSSFVTEMISNIIRMLSRLPLTWLQLRYAFTFWLREIPPYWIAAFGLFLYAWTILPLGTWLYAFIKFTSRGVKPS</sequence>
<feature type="transmembrane region" description="Helical" evidence="1">
    <location>
        <begin position="78"/>
        <end position="104"/>
    </location>
</feature>
<accession>A0ABU3NKL8</accession>
<dbReference type="RefSeq" id="WP_315624051.1">
    <property type="nucleotide sequence ID" value="NZ_JAUHMF010000001.1"/>
</dbReference>
<keyword evidence="1" id="KW-1133">Transmembrane helix</keyword>
<reference evidence="2 3" key="1">
    <citation type="submission" date="2023-07" db="EMBL/GenBank/DDBJ databases">
        <title>Novel species of Thermanaerothrix with wide hydrolytic capabilities.</title>
        <authorList>
            <person name="Zayulina K.S."/>
            <person name="Podosokorskaya O.A."/>
            <person name="Elcheninov A.G."/>
        </authorList>
    </citation>
    <scope>NUCLEOTIDE SEQUENCE [LARGE SCALE GENOMIC DNA]</scope>
    <source>
        <strain evidence="2 3">4228-RoL</strain>
    </source>
</reference>
<dbReference type="Proteomes" id="UP001254165">
    <property type="component" value="Unassembled WGS sequence"/>
</dbReference>
<keyword evidence="3" id="KW-1185">Reference proteome</keyword>
<keyword evidence="1" id="KW-0472">Membrane</keyword>
<evidence type="ECO:0000313" key="3">
    <source>
        <dbReference type="Proteomes" id="UP001254165"/>
    </source>
</evidence>